<dbReference type="PANTHER" id="PTHR33570">
    <property type="entry name" value="4-CARBOXYMUCONOLACTONE DECARBOXYLASE FAMILY PROTEIN"/>
    <property type="match status" value="1"/>
</dbReference>
<accession>A0A3A1VPS1</accession>
<dbReference type="InterPro" id="IPR003779">
    <property type="entry name" value="CMD-like"/>
</dbReference>
<dbReference type="EMBL" id="QXQA01000001">
    <property type="protein sequence ID" value="RIX60543.1"/>
    <property type="molecule type" value="Genomic_DNA"/>
</dbReference>
<keyword evidence="3" id="KW-1185">Reference proteome</keyword>
<evidence type="ECO:0000259" key="1">
    <source>
        <dbReference type="Pfam" id="PF02627"/>
    </source>
</evidence>
<organism evidence="2 3">
    <name type="scientific">Paenibacillus nanensis</name>
    <dbReference type="NCBI Taxonomy" id="393251"/>
    <lineage>
        <taxon>Bacteria</taxon>
        <taxon>Bacillati</taxon>
        <taxon>Bacillota</taxon>
        <taxon>Bacilli</taxon>
        <taxon>Bacillales</taxon>
        <taxon>Paenibacillaceae</taxon>
        <taxon>Paenibacillus</taxon>
    </lineage>
</organism>
<protein>
    <submittedName>
        <fullName evidence="2">Carboxymuconolactone decarboxylase family protein</fullName>
    </submittedName>
</protein>
<reference evidence="2 3" key="1">
    <citation type="submission" date="2018-09" db="EMBL/GenBank/DDBJ databases">
        <title>Paenibacillus aracenensis nov. sp. isolated from a cave in southern Spain.</title>
        <authorList>
            <person name="Jurado V."/>
            <person name="Gutierrez-Patricio S."/>
            <person name="Gonzalez-Pimentel J.L."/>
            <person name="Miller A.Z."/>
            <person name="Laiz L."/>
            <person name="Saiz-Jimenez C."/>
        </authorList>
    </citation>
    <scope>NUCLEOTIDE SEQUENCE [LARGE SCALE GENOMIC DNA]</scope>
    <source>
        <strain evidence="2 3">DSM 22867</strain>
    </source>
</reference>
<dbReference type="Proteomes" id="UP000266482">
    <property type="component" value="Unassembled WGS sequence"/>
</dbReference>
<dbReference type="AlphaFoldDB" id="A0A3A1VPS1"/>
<dbReference type="RefSeq" id="WP_119597919.1">
    <property type="nucleotide sequence ID" value="NZ_QXQA01000001.1"/>
</dbReference>
<dbReference type="PANTHER" id="PTHR33570:SF2">
    <property type="entry name" value="CARBOXYMUCONOLACTONE DECARBOXYLASE-LIKE DOMAIN-CONTAINING PROTEIN"/>
    <property type="match status" value="1"/>
</dbReference>
<evidence type="ECO:0000313" key="2">
    <source>
        <dbReference type="EMBL" id="RIX60543.1"/>
    </source>
</evidence>
<dbReference type="Pfam" id="PF02627">
    <property type="entry name" value="CMD"/>
    <property type="match status" value="1"/>
</dbReference>
<dbReference type="GO" id="GO:0051920">
    <property type="term" value="F:peroxiredoxin activity"/>
    <property type="evidence" value="ECO:0007669"/>
    <property type="project" value="InterPro"/>
</dbReference>
<dbReference type="InterPro" id="IPR029032">
    <property type="entry name" value="AhpD-like"/>
</dbReference>
<dbReference type="Gene3D" id="1.20.1290.10">
    <property type="entry name" value="AhpD-like"/>
    <property type="match status" value="1"/>
</dbReference>
<evidence type="ECO:0000313" key="3">
    <source>
        <dbReference type="Proteomes" id="UP000266482"/>
    </source>
</evidence>
<comment type="caution">
    <text evidence="2">The sequence shown here is derived from an EMBL/GenBank/DDBJ whole genome shotgun (WGS) entry which is preliminary data.</text>
</comment>
<gene>
    <name evidence="2" type="ORF">D3P08_03015</name>
</gene>
<dbReference type="SUPFAM" id="SSF69118">
    <property type="entry name" value="AhpD-like"/>
    <property type="match status" value="1"/>
</dbReference>
<feature type="domain" description="Carboxymuconolactone decarboxylase-like" evidence="1">
    <location>
        <begin position="34"/>
        <end position="116"/>
    </location>
</feature>
<dbReference type="OrthoDB" id="9802489at2"/>
<proteinExistence type="predicted"/>
<sequence length="130" mass="14360">MDSKAYEKGMETLGKMVSPEILRQTVENVRKFSPDMAKMVIEFPFGSIYSRPGLDLKQRSLITISSLVTQGAEGQLDFHIHAALNAGLTPEEIVEAVMHCLPYAGFPKSLGALGVVIRVFQEREISYSQA</sequence>
<dbReference type="InterPro" id="IPR052512">
    <property type="entry name" value="4CMD/NDH-1_regulator"/>
</dbReference>
<name>A0A3A1VPS1_9BACL</name>